<sequence>MDFVVGLPRTVHGFNAIWVIVDRLTKSAHFLPVKTTYDLSKYAELYVKEIVRLHGIPSSIVSDRDPRFTSRFWISLHKALGTKLTFSTAFHPQTDGQSERVIKILEDLLRACVLDYSDSWDTKLPLVEFAYNNNGIPSSIVSDRDPRFTSRFWISLHKALGTKLTFSTAFHPQTDGQSERVIKILEDLLRACVLDYSDSWDTKLPLVEFAYNNSYQNSIEMAPYEALYGRKCRSPIHWDDVG</sequence>
<dbReference type="InterPro" id="IPR012337">
    <property type="entry name" value="RNaseH-like_sf"/>
</dbReference>
<organism evidence="2 3">
    <name type="scientific">Dorcoceras hygrometricum</name>
    <dbReference type="NCBI Taxonomy" id="472368"/>
    <lineage>
        <taxon>Eukaryota</taxon>
        <taxon>Viridiplantae</taxon>
        <taxon>Streptophyta</taxon>
        <taxon>Embryophyta</taxon>
        <taxon>Tracheophyta</taxon>
        <taxon>Spermatophyta</taxon>
        <taxon>Magnoliopsida</taxon>
        <taxon>eudicotyledons</taxon>
        <taxon>Gunneridae</taxon>
        <taxon>Pentapetalae</taxon>
        <taxon>asterids</taxon>
        <taxon>lamiids</taxon>
        <taxon>Lamiales</taxon>
        <taxon>Gesneriaceae</taxon>
        <taxon>Didymocarpoideae</taxon>
        <taxon>Trichosporeae</taxon>
        <taxon>Loxocarpinae</taxon>
        <taxon>Dorcoceras</taxon>
    </lineage>
</organism>
<evidence type="ECO:0000313" key="2">
    <source>
        <dbReference type="EMBL" id="KZV53065.1"/>
    </source>
</evidence>
<proteinExistence type="predicted"/>
<protein>
    <recommendedName>
        <fullName evidence="1">Integrase catalytic domain-containing protein</fullName>
    </recommendedName>
</protein>
<dbReference type="AlphaFoldDB" id="A0A2Z7D1F7"/>
<dbReference type="InterPro" id="IPR050951">
    <property type="entry name" value="Retrovirus_Pol_polyprotein"/>
</dbReference>
<dbReference type="OrthoDB" id="8006012at2759"/>
<dbReference type="GO" id="GO:0003676">
    <property type="term" value="F:nucleic acid binding"/>
    <property type="evidence" value="ECO:0007669"/>
    <property type="project" value="InterPro"/>
</dbReference>
<accession>A0A2Z7D1F7</accession>
<reference evidence="2 3" key="1">
    <citation type="journal article" date="2015" name="Proc. Natl. Acad. Sci. U.S.A.">
        <title>The resurrection genome of Boea hygrometrica: A blueprint for survival of dehydration.</title>
        <authorList>
            <person name="Xiao L."/>
            <person name="Yang G."/>
            <person name="Zhang L."/>
            <person name="Yang X."/>
            <person name="Zhao S."/>
            <person name="Ji Z."/>
            <person name="Zhou Q."/>
            <person name="Hu M."/>
            <person name="Wang Y."/>
            <person name="Chen M."/>
            <person name="Xu Y."/>
            <person name="Jin H."/>
            <person name="Xiao X."/>
            <person name="Hu G."/>
            <person name="Bao F."/>
            <person name="Hu Y."/>
            <person name="Wan P."/>
            <person name="Li L."/>
            <person name="Deng X."/>
            <person name="Kuang T."/>
            <person name="Xiang C."/>
            <person name="Zhu J.K."/>
            <person name="Oliver M.J."/>
            <person name="He Y."/>
        </authorList>
    </citation>
    <scope>NUCLEOTIDE SEQUENCE [LARGE SCALE GENOMIC DNA]</scope>
    <source>
        <strain evidence="3">cv. XS01</strain>
    </source>
</reference>
<feature type="domain" description="Integrase catalytic" evidence="1">
    <location>
        <begin position="148"/>
        <end position="231"/>
    </location>
</feature>
<keyword evidence="3" id="KW-1185">Reference proteome</keyword>
<dbReference type="PROSITE" id="PS50994">
    <property type="entry name" value="INTEGRASE"/>
    <property type="match status" value="2"/>
</dbReference>
<dbReference type="InterPro" id="IPR001584">
    <property type="entry name" value="Integrase_cat-core"/>
</dbReference>
<evidence type="ECO:0000259" key="1">
    <source>
        <dbReference type="PROSITE" id="PS50994"/>
    </source>
</evidence>
<dbReference type="PANTHER" id="PTHR37984:SF5">
    <property type="entry name" value="PROTEIN NYNRIN-LIKE"/>
    <property type="match status" value="1"/>
</dbReference>
<gene>
    <name evidence="2" type="ORF">F511_03978</name>
</gene>
<dbReference type="Proteomes" id="UP000250235">
    <property type="component" value="Unassembled WGS sequence"/>
</dbReference>
<dbReference type="GO" id="GO:0015074">
    <property type="term" value="P:DNA integration"/>
    <property type="evidence" value="ECO:0007669"/>
    <property type="project" value="InterPro"/>
</dbReference>
<dbReference type="PANTHER" id="PTHR37984">
    <property type="entry name" value="PROTEIN CBG26694"/>
    <property type="match status" value="1"/>
</dbReference>
<dbReference type="SUPFAM" id="SSF53098">
    <property type="entry name" value="Ribonuclease H-like"/>
    <property type="match status" value="2"/>
</dbReference>
<dbReference type="Gene3D" id="3.30.420.10">
    <property type="entry name" value="Ribonuclease H-like superfamily/Ribonuclease H"/>
    <property type="match status" value="2"/>
</dbReference>
<dbReference type="FunFam" id="3.30.420.10:FF:000032">
    <property type="entry name" value="Retrovirus-related Pol polyprotein from transposon 297-like Protein"/>
    <property type="match status" value="1"/>
</dbReference>
<dbReference type="EMBL" id="KQ990549">
    <property type="protein sequence ID" value="KZV53065.1"/>
    <property type="molecule type" value="Genomic_DNA"/>
</dbReference>
<dbReference type="InterPro" id="IPR036397">
    <property type="entry name" value="RNaseH_sf"/>
</dbReference>
<evidence type="ECO:0000313" key="3">
    <source>
        <dbReference type="Proteomes" id="UP000250235"/>
    </source>
</evidence>
<feature type="domain" description="Integrase catalytic" evidence="1">
    <location>
        <begin position="1"/>
        <end position="146"/>
    </location>
</feature>
<name>A0A2Z7D1F7_9LAMI</name>